<name>A0A667G5T6_LYNCA</name>
<dbReference type="Proteomes" id="UP000472241">
    <property type="component" value="Unplaced"/>
</dbReference>
<dbReference type="AlphaFoldDB" id="A0A667G5T6"/>
<accession>A0A667G5T6</accession>
<dbReference type="Ensembl" id="ENSLCNT00005002493.1">
    <property type="protein sequence ID" value="ENSLCNP00005002152.1"/>
    <property type="gene ID" value="ENSLCNG00005001587.1"/>
</dbReference>
<reference evidence="2" key="1">
    <citation type="submission" date="2025-08" db="UniProtKB">
        <authorList>
            <consortium name="Ensembl"/>
        </authorList>
    </citation>
    <scope>IDENTIFICATION</scope>
</reference>
<dbReference type="InterPro" id="IPR038782">
    <property type="entry name" value="C3orf22"/>
</dbReference>
<dbReference type="PANTHER" id="PTHR37875">
    <property type="entry name" value="HYPOTHETICAL PROTEIN LOC685964"/>
    <property type="match status" value="1"/>
</dbReference>
<dbReference type="PANTHER" id="PTHR37875:SF1">
    <property type="entry name" value="CHROMOSOME 3 OPEN READING FRAME 22"/>
    <property type="match status" value="1"/>
</dbReference>
<reference evidence="2" key="2">
    <citation type="submission" date="2025-09" db="UniProtKB">
        <authorList>
            <consortium name="Ensembl"/>
        </authorList>
    </citation>
    <scope>IDENTIFICATION</scope>
</reference>
<evidence type="ECO:0000313" key="3">
    <source>
        <dbReference type="Proteomes" id="UP000472241"/>
    </source>
</evidence>
<proteinExistence type="predicted"/>
<evidence type="ECO:0000313" key="2">
    <source>
        <dbReference type="Ensembl" id="ENSLCNP00005002152.1"/>
    </source>
</evidence>
<protein>
    <submittedName>
        <fullName evidence="2">Uncharacterized protein</fullName>
    </submittedName>
</protein>
<organism evidence="2 3">
    <name type="scientific">Lynx canadensis</name>
    <name type="common">Canada lynx</name>
    <name type="synonym">Felis canadensis</name>
    <dbReference type="NCBI Taxonomy" id="61383"/>
    <lineage>
        <taxon>Eukaryota</taxon>
        <taxon>Metazoa</taxon>
        <taxon>Chordata</taxon>
        <taxon>Craniata</taxon>
        <taxon>Vertebrata</taxon>
        <taxon>Euteleostomi</taxon>
        <taxon>Mammalia</taxon>
        <taxon>Eutheria</taxon>
        <taxon>Laurasiatheria</taxon>
        <taxon>Carnivora</taxon>
        <taxon>Feliformia</taxon>
        <taxon>Felidae</taxon>
        <taxon>Felinae</taxon>
        <taxon>Lynx</taxon>
    </lineage>
</organism>
<keyword evidence="3" id="KW-1185">Reference proteome</keyword>
<sequence length="241" mass="26666">MRLKDPKKYPQHKKRSTKIQENFARKFPYRFSWLTAPNTEFPKPWEATKRNDSLRDQLPLQKMLVPTRSIPAIKTLRLARTHTHTHTHMHTVACLFPAPTGPDFCPGCHVPSLILLWALAPTVWTDPVGAELQRLESESTGGPESQLLLLQNGISFQPGVLWGPVRLCTRAQTLGAGACPKGLLWEEVSWRMTQSRDLEDKLKWSADVSGSSGGRGLLNPPGPSTSGEPVPPLGWTGGQGP</sequence>
<evidence type="ECO:0000256" key="1">
    <source>
        <dbReference type="SAM" id="MobiDB-lite"/>
    </source>
</evidence>
<feature type="region of interest" description="Disordered" evidence="1">
    <location>
        <begin position="204"/>
        <end position="241"/>
    </location>
</feature>